<feature type="transmembrane region" description="Helical" evidence="9">
    <location>
        <begin position="83"/>
        <end position="106"/>
    </location>
</feature>
<evidence type="ECO:0000313" key="11">
    <source>
        <dbReference type="Proteomes" id="UP000268093"/>
    </source>
</evidence>
<proteinExistence type="inferred from homology"/>
<accession>A0A433DN46</accession>
<sequence>MSKRYEAQNKWTVDFATLEPVRQRGSQTIMDPPGFAHAAPGSLSKTQQKSVKAGANQDDFADLKVKKAWDAAMAAGKAIPMQAFMMWMTGNGVQIFSVMFTVMLFWQPFKAIANISQVREHHPVQITRHEPVDAQASFRGLPVGAHRYGGIQVLGHGLITYDSVRLVSVHGSQEWFLNSIPKMVILMSPVAGGVSMEKKKGASQAQAPGPNPENGTNRKP</sequence>
<dbReference type="EMBL" id="RBNI01000098">
    <property type="protein sequence ID" value="RUP52237.1"/>
    <property type="molecule type" value="Genomic_DNA"/>
</dbReference>
<evidence type="ECO:0000256" key="8">
    <source>
        <dbReference type="SAM" id="MobiDB-lite"/>
    </source>
</evidence>
<protein>
    <recommendedName>
        <fullName evidence="3">ER membrane protein complex subunit 4</fullName>
    </recommendedName>
</protein>
<keyword evidence="11" id="KW-1185">Reference proteome</keyword>
<feature type="region of interest" description="Disordered" evidence="8">
    <location>
        <begin position="196"/>
        <end position="220"/>
    </location>
</feature>
<keyword evidence="6 9" id="KW-1133">Transmembrane helix</keyword>
<evidence type="ECO:0000256" key="6">
    <source>
        <dbReference type="ARBA" id="ARBA00022989"/>
    </source>
</evidence>
<keyword evidence="7 9" id="KW-0472">Membrane</keyword>
<name>A0A433DN46_9FUNG</name>
<feature type="region of interest" description="Disordered" evidence="8">
    <location>
        <begin position="29"/>
        <end position="51"/>
    </location>
</feature>
<evidence type="ECO:0000256" key="2">
    <source>
        <dbReference type="ARBA" id="ARBA00007715"/>
    </source>
</evidence>
<evidence type="ECO:0000256" key="5">
    <source>
        <dbReference type="ARBA" id="ARBA00022824"/>
    </source>
</evidence>
<reference evidence="10 11" key="1">
    <citation type="journal article" date="2018" name="New Phytol.">
        <title>Phylogenomics of Endogonaceae and evolution of mycorrhizas within Mucoromycota.</title>
        <authorList>
            <person name="Chang Y."/>
            <person name="Desiro A."/>
            <person name="Na H."/>
            <person name="Sandor L."/>
            <person name="Lipzen A."/>
            <person name="Clum A."/>
            <person name="Barry K."/>
            <person name="Grigoriev I.V."/>
            <person name="Martin F.M."/>
            <person name="Stajich J.E."/>
            <person name="Smith M.E."/>
            <person name="Bonito G."/>
            <person name="Spatafora J.W."/>
        </authorList>
    </citation>
    <scope>NUCLEOTIDE SEQUENCE [LARGE SCALE GENOMIC DNA]</scope>
    <source>
        <strain evidence="10 11">GMNB39</strain>
    </source>
</reference>
<dbReference type="OrthoDB" id="369569at2759"/>
<comment type="caution">
    <text evidence="10">The sequence shown here is derived from an EMBL/GenBank/DDBJ whole genome shotgun (WGS) entry which is preliminary data.</text>
</comment>
<dbReference type="Pfam" id="PF06417">
    <property type="entry name" value="EMC4"/>
    <property type="match status" value="1"/>
</dbReference>
<dbReference type="PANTHER" id="PTHR19315">
    <property type="entry name" value="ER MEMBRANE PROTEIN COMPLEX SUBUNIT 4"/>
    <property type="match status" value="1"/>
</dbReference>
<comment type="subcellular location">
    <subcellularLocation>
        <location evidence="1">Endoplasmic reticulum membrane</location>
        <topology evidence="1">Multi-pass membrane protein</topology>
    </subcellularLocation>
</comment>
<comment type="similarity">
    <text evidence="2">Belongs to the EMC4 family.</text>
</comment>
<dbReference type="Proteomes" id="UP000268093">
    <property type="component" value="Unassembled WGS sequence"/>
</dbReference>
<dbReference type="GO" id="GO:0005789">
    <property type="term" value="C:endoplasmic reticulum membrane"/>
    <property type="evidence" value="ECO:0007669"/>
    <property type="project" value="UniProtKB-SubCell"/>
</dbReference>
<dbReference type="InterPro" id="IPR009445">
    <property type="entry name" value="TMEM85/Emc4"/>
</dbReference>
<keyword evidence="4 9" id="KW-0812">Transmembrane</keyword>
<evidence type="ECO:0000256" key="7">
    <source>
        <dbReference type="ARBA" id="ARBA00023136"/>
    </source>
</evidence>
<dbReference type="AlphaFoldDB" id="A0A433DN46"/>
<evidence type="ECO:0000256" key="1">
    <source>
        <dbReference type="ARBA" id="ARBA00004477"/>
    </source>
</evidence>
<evidence type="ECO:0000313" key="10">
    <source>
        <dbReference type="EMBL" id="RUP52237.1"/>
    </source>
</evidence>
<evidence type="ECO:0000256" key="3">
    <source>
        <dbReference type="ARBA" id="ARBA00020820"/>
    </source>
</evidence>
<keyword evidence="5" id="KW-0256">Endoplasmic reticulum</keyword>
<evidence type="ECO:0000256" key="9">
    <source>
        <dbReference type="SAM" id="Phobius"/>
    </source>
</evidence>
<gene>
    <name evidence="10" type="ORF">BC936DRAFT_150063</name>
</gene>
<organism evidence="10 11">
    <name type="scientific">Jimgerdemannia flammicorona</name>
    <dbReference type="NCBI Taxonomy" id="994334"/>
    <lineage>
        <taxon>Eukaryota</taxon>
        <taxon>Fungi</taxon>
        <taxon>Fungi incertae sedis</taxon>
        <taxon>Mucoromycota</taxon>
        <taxon>Mucoromycotina</taxon>
        <taxon>Endogonomycetes</taxon>
        <taxon>Endogonales</taxon>
        <taxon>Endogonaceae</taxon>
        <taxon>Jimgerdemannia</taxon>
    </lineage>
</organism>
<evidence type="ECO:0000256" key="4">
    <source>
        <dbReference type="ARBA" id="ARBA00022692"/>
    </source>
</evidence>